<evidence type="ECO:0000256" key="2">
    <source>
        <dbReference type="ARBA" id="ARBA00022741"/>
    </source>
</evidence>
<keyword evidence="6" id="KW-1185">Reference proteome</keyword>
<name>A0A3T1DBS5_9BACL</name>
<proteinExistence type="predicted"/>
<dbReference type="AlphaFoldDB" id="A0A3T1DBS5"/>
<feature type="domain" description="ABC transporter" evidence="4">
    <location>
        <begin position="2"/>
        <end position="224"/>
    </location>
</feature>
<dbReference type="InterPro" id="IPR003439">
    <property type="entry name" value="ABC_transporter-like_ATP-bd"/>
</dbReference>
<dbReference type="PANTHER" id="PTHR42939">
    <property type="entry name" value="ABC TRANSPORTER ATP-BINDING PROTEIN ALBC-RELATED"/>
    <property type="match status" value="1"/>
</dbReference>
<dbReference type="SMART" id="SM00382">
    <property type="entry name" value="AAA"/>
    <property type="match status" value="1"/>
</dbReference>
<dbReference type="EMBL" id="AP019400">
    <property type="protein sequence ID" value="BBI35504.1"/>
    <property type="molecule type" value="Genomic_DNA"/>
</dbReference>
<dbReference type="InterPro" id="IPR003593">
    <property type="entry name" value="AAA+_ATPase"/>
</dbReference>
<keyword evidence="1" id="KW-0813">Transport</keyword>
<dbReference type="RefSeq" id="WP_130614232.1">
    <property type="nucleotide sequence ID" value="NZ_AP019400.1"/>
</dbReference>
<dbReference type="CDD" id="cd03230">
    <property type="entry name" value="ABC_DR_subfamily_A"/>
    <property type="match status" value="1"/>
</dbReference>
<gene>
    <name evidence="5" type="ORF">KCTCHS21_49030</name>
</gene>
<dbReference type="PROSITE" id="PS50893">
    <property type="entry name" value="ABC_TRANSPORTER_2"/>
    <property type="match status" value="1"/>
</dbReference>
<dbReference type="KEGG" id="cohn:KCTCHS21_49030"/>
<evidence type="ECO:0000313" key="5">
    <source>
        <dbReference type="EMBL" id="BBI35504.1"/>
    </source>
</evidence>
<evidence type="ECO:0000259" key="4">
    <source>
        <dbReference type="PROSITE" id="PS50893"/>
    </source>
</evidence>
<keyword evidence="2" id="KW-0547">Nucleotide-binding</keyword>
<dbReference type="OrthoDB" id="9804819at2"/>
<accession>A0A3T1DBS5</accession>
<dbReference type="PANTHER" id="PTHR42939:SF1">
    <property type="entry name" value="ABC TRANSPORTER ATP-BINDING PROTEIN ALBC-RELATED"/>
    <property type="match status" value="1"/>
</dbReference>
<dbReference type="InterPro" id="IPR051782">
    <property type="entry name" value="ABC_Transporter_VariousFunc"/>
</dbReference>
<reference evidence="5 6" key="1">
    <citation type="submission" date="2019-01" db="EMBL/GenBank/DDBJ databases">
        <title>Complete genome sequence of Cohnella hallensis HS21 isolated from Korean fir (Abies koreana) rhizospheric soil.</title>
        <authorList>
            <person name="Jiang L."/>
            <person name="Kang S.W."/>
            <person name="Kim S."/>
            <person name="Jung J."/>
            <person name="Kim C.Y."/>
            <person name="Kim D.H."/>
            <person name="Kim S.W."/>
            <person name="Lee J."/>
        </authorList>
    </citation>
    <scope>NUCLEOTIDE SEQUENCE [LARGE SCALE GENOMIC DNA]</scope>
    <source>
        <strain evidence="5 6">HS21</strain>
    </source>
</reference>
<dbReference type="Gene3D" id="3.40.50.300">
    <property type="entry name" value="P-loop containing nucleotide triphosphate hydrolases"/>
    <property type="match status" value="1"/>
</dbReference>
<dbReference type="InterPro" id="IPR027417">
    <property type="entry name" value="P-loop_NTPase"/>
</dbReference>
<dbReference type="Proteomes" id="UP000289856">
    <property type="component" value="Chromosome"/>
</dbReference>
<dbReference type="Pfam" id="PF00005">
    <property type="entry name" value="ABC_tran"/>
    <property type="match status" value="1"/>
</dbReference>
<protein>
    <submittedName>
        <fullName evidence="5">ABC transporter ATP-binding protein</fullName>
    </submittedName>
</protein>
<evidence type="ECO:0000256" key="3">
    <source>
        <dbReference type="ARBA" id="ARBA00022840"/>
    </source>
</evidence>
<dbReference type="GO" id="GO:0005524">
    <property type="term" value="F:ATP binding"/>
    <property type="evidence" value="ECO:0007669"/>
    <property type="project" value="UniProtKB-KW"/>
</dbReference>
<evidence type="ECO:0000256" key="1">
    <source>
        <dbReference type="ARBA" id="ARBA00022448"/>
    </source>
</evidence>
<evidence type="ECO:0000313" key="6">
    <source>
        <dbReference type="Proteomes" id="UP000289856"/>
    </source>
</evidence>
<dbReference type="GO" id="GO:0016887">
    <property type="term" value="F:ATP hydrolysis activity"/>
    <property type="evidence" value="ECO:0007669"/>
    <property type="project" value="InterPro"/>
</dbReference>
<organism evidence="5 6">
    <name type="scientific">Cohnella abietis</name>
    <dbReference type="NCBI Taxonomy" id="2507935"/>
    <lineage>
        <taxon>Bacteria</taxon>
        <taxon>Bacillati</taxon>
        <taxon>Bacillota</taxon>
        <taxon>Bacilli</taxon>
        <taxon>Bacillales</taxon>
        <taxon>Paenibacillaceae</taxon>
        <taxon>Cohnella</taxon>
    </lineage>
</organism>
<keyword evidence="3 5" id="KW-0067">ATP-binding</keyword>
<dbReference type="SUPFAM" id="SSF52540">
    <property type="entry name" value="P-loop containing nucleoside triphosphate hydrolases"/>
    <property type="match status" value="1"/>
</dbReference>
<sequence>MIELKYVDKRYPSSNALLYVNNLTIHTGEVVGILGDNGSGKTTLLKAIMGIGEIQSGEVKIDGKPVTEQYERMAFITEEGSFLPDMTPRKYGQFLADFFPRFDQTHYTELIEAYELPSDRRIKTFSKGQKIKLEICAGLAKKADYLIMDEPFVGKDIFSRRDSLKRMISGLTGDETVLLTTHLIDEIENVIDRAIIVHKGLIRTDIYVDDMREQGLSLADVMLEARKKSPSPSIHWPN</sequence>